<dbReference type="NCBIfam" id="TIGR00277">
    <property type="entry name" value="HDIG"/>
    <property type="match status" value="1"/>
</dbReference>
<dbReference type="Gene3D" id="1.10.3210.10">
    <property type="entry name" value="Hypothetical protein af1432"/>
    <property type="match status" value="1"/>
</dbReference>
<proteinExistence type="predicted"/>
<dbReference type="RefSeq" id="WP_230366087.1">
    <property type="nucleotide sequence ID" value="NZ_JAJALK010000004.1"/>
</dbReference>
<dbReference type="InterPro" id="IPR006675">
    <property type="entry name" value="HDIG_dom"/>
</dbReference>
<comment type="caution">
    <text evidence="2">The sequence shown here is derived from an EMBL/GenBank/DDBJ whole genome shotgun (WGS) entry which is preliminary data.</text>
</comment>
<evidence type="ECO:0000313" key="3">
    <source>
        <dbReference type="Proteomes" id="UP001223420"/>
    </source>
</evidence>
<dbReference type="SMART" id="SM00471">
    <property type="entry name" value="HDc"/>
    <property type="match status" value="1"/>
</dbReference>
<dbReference type="InterPro" id="IPR037522">
    <property type="entry name" value="HD_GYP_dom"/>
</dbReference>
<dbReference type="Pfam" id="PF13487">
    <property type="entry name" value="HD_5"/>
    <property type="match status" value="1"/>
</dbReference>
<name>A0AAJ1TTW2_9HYPH</name>
<sequence length="376" mass="41003">MQPNIVILTDRHDRGLDLADAVRSVAQSRLLLAGNPWTDVDTIKGVIVVASLDRSDTKQCLKDLHYHLSGRRIPIIYLLRSRHGSDLYEAGKHGVTACLSSLTEPTKVVAALFRQVAPDKTLTDLLVEHSAARIGTLFSKMMAGAKTGAVDLPAIDAEIDPVLQVLREGGLRRWINKVQAHDDMTVRHCLLVAGVVANFAISLRLSVEDRTTLVRAALLHDVGKAQIPVAILNKPEHLDPAEMAVMRTHAALGYDILRTSGMSDPLTLLGVRHHHEMLDGTGYPDGLRGAEISDAVRLLTICDIYSALTEHRPYRPAMPQVEALKILRKMTPLKLESALVEAFAASLVDADQLCGRPCIDEAHEIKSASTVPFHGA</sequence>
<dbReference type="PANTHER" id="PTHR43155">
    <property type="entry name" value="CYCLIC DI-GMP PHOSPHODIESTERASE PA4108-RELATED"/>
    <property type="match status" value="1"/>
</dbReference>
<protein>
    <submittedName>
        <fullName evidence="2">Nucleotidyltransferase with HDIG domain</fullName>
    </submittedName>
</protein>
<dbReference type="SUPFAM" id="SSF109604">
    <property type="entry name" value="HD-domain/PDEase-like"/>
    <property type="match status" value="1"/>
</dbReference>
<accession>A0AAJ1TTW2</accession>
<dbReference type="CDD" id="cd00077">
    <property type="entry name" value="HDc"/>
    <property type="match status" value="1"/>
</dbReference>
<evidence type="ECO:0000259" key="1">
    <source>
        <dbReference type="PROSITE" id="PS51832"/>
    </source>
</evidence>
<dbReference type="Proteomes" id="UP001223420">
    <property type="component" value="Unassembled WGS sequence"/>
</dbReference>
<dbReference type="AlphaFoldDB" id="A0AAJ1TTW2"/>
<dbReference type="EMBL" id="JAUSWL010000003">
    <property type="protein sequence ID" value="MDQ0543272.1"/>
    <property type="molecule type" value="Genomic_DNA"/>
</dbReference>
<gene>
    <name evidence="2" type="ORF">QO001_002198</name>
</gene>
<feature type="domain" description="HD-GYP" evidence="1">
    <location>
        <begin position="163"/>
        <end position="359"/>
    </location>
</feature>
<organism evidence="2 3">
    <name type="scientific">Methylobacterium brachiatum</name>
    <dbReference type="NCBI Taxonomy" id="269660"/>
    <lineage>
        <taxon>Bacteria</taxon>
        <taxon>Pseudomonadati</taxon>
        <taxon>Pseudomonadota</taxon>
        <taxon>Alphaproteobacteria</taxon>
        <taxon>Hyphomicrobiales</taxon>
        <taxon>Methylobacteriaceae</taxon>
        <taxon>Methylobacterium</taxon>
    </lineage>
</organism>
<dbReference type="PROSITE" id="PS51832">
    <property type="entry name" value="HD_GYP"/>
    <property type="match status" value="1"/>
</dbReference>
<reference evidence="2" key="1">
    <citation type="submission" date="2023-07" db="EMBL/GenBank/DDBJ databases">
        <title>Genomic Encyclopedia of Type Strains, Phase IV (KMG-IV): sequencing the most valuable type-strain genomes for metagenomic binning, comparative biology and taxonomic classification.</title>
        <authorList>
            <person name="Goeker M."/>
        </authorList>
    </citation>
    <scope>NUCLEOTIDE SEQUENCE</scope>
    <source>
        <strain evidence="2">DSM 19569</strain>
    </source>
</reference>
<evidence type="ECO:0000313" key="2">
    <source>
        <dbReference type="EMBL" id="MDQ0543272.1"/>
    </source>
</evidence>
<dbReference type="GO" id="GO:0008081">
    <property type="term" value="F:phosphoric diester hydrolase activity"/>
    <property type="evidence" value="ECO:0007669"/>
    <property type="project" value="UniProtKB-ARBA"/>
</dbReference>
<dbReference type="InterPro" id="IPR003607">
    <property type="entry name" value="HD/PDEase_dom"/>
</dbReference>
<dbReference type="PANTHER" id="PTHR43155:SF2">
    <property type="entry name" value="CYCLIC DI-GMP PHOSPHODIESTERASE PA4108"/>
    <property type="match status" value="1"/>
</dbReference>